<evidence type="ECO:0000313" key="2">
    <source>
        <dbReference type="EMBL" id="ULT80475.1"/>
    </source>
</evidence>
<proteinExistence type="predicted"/>
<dbReference type="EMBL" id="CP090896">
    <property type="protein sequence ID" value="ULT80475.1"/>
    <property type="molecule type" value="Genomic_DNA"/>
</dbReference>
<dbReference type="PANTHER" id="PTHR37959:SF2">
    <property type="entry name" value="SECRETED PROTEIN"/>
    <property type="match status" value="1"/>
</dbReference>
<accession>A0AAE8ZNG7</accession>
<dbReference type="AlphaFoldDB" id="A0AAE8ZNG7"/>
<evidence type="ECO:0000313" key="3">
    <source>
        <dbReference type="Proteomes" id="UP000827892"/>
    </source>
</evidence>
<gene>
    <name evidence="2" type="ORF">L3Y34_010798</name>
</gene>
<evidence type="ECO:0008006" key="4">
    <source>
        <dbReference type="Google" id="ProtNLM"/>
    </source>
</evidence>
<reference evidence="2 3" key="1">
    <citation type="submission" date="2022-05" db="EMBL/GenBank/DDBJ databases">
        <title>Chromosome-level reference genomes for two strains of Caenorhabditis briggsae: an improved platform for comparative genomics.</title>
        <authorList>
            <person name="Stevens L."/>
            <person name="Andersen E.C."/>
        </authorList>
    </citation>
    <scope>NUCLEOTIDE SEQUENCE [LARGE SCALE GENOMIC DNA]</scope>
    <source>
        <strain evidence="2">QX1410_ONT</strain>
        <tissue evidence="2">Whole-organism</tissue>
    </source>
</reference>
<name>A0AAE8ZNG7_CAEBR</name>
<sequence length="267" mass="29965">MRSLLVLLALVAVAYSQNRLNCGFSCSRRTVVSAIIDGQPGTATCSENTSPTRCSGCCEARALQEGLSVNNAAGFISNDQRTCVCCFNNTNRNCQGGNTFFDGNETTSLSLMCRPTIYGFRDEIGRSLANKVLGSQKLEIFWSKWVTPEIIMKNFKKCKELLLHNSSFDQLDVIRILKHWKTGSSIRKLRLNVGQRWYGAQIFRELEGDYFFDGFRPFPYQFMVPAMLPNCFVIAQDNTGVRAVIAYQDNEAHGTLVLDCDSPLLQY</sequence>
<dbReference type="Proteomes" id="UP000827892">
    <property type="component" value="Chromosome X"/>
</dbReference>
<keyword evidence="1" id="KW-0732">Signal</keyword>
<evidence type="ECO:0000256" key="1">
    <source>
        <dbReference type="SAM" id="SignalP"/>
    </source>
</evidence>
<dbReference type="PANTHER" id="PTHR37959">
    <property type="entry name" value="PROTEIN CBG15758"/>
    <property type="match status" value="1"/>
</dbReference>
<protein>
    <recommendedName>
        <fullName evidence="4">F-box associated domain-containing protein</fullName>
    </recommendedName>
</protein>
<organism evidence="2 3">
    <name type="scientific">Caenorhabditis briggsae</name>
    <dbReference type="NCBI Taxonomy" id="6238"/>
    <lineage>
        <taxon>Eukaryota</taxon>
        <taxon>Metazoa</taxon>
        <taxon>Ecdysozoa</taxon>
        <taxon>Nematoda</taxon>
        <taxon>Chromadorea</taxon>
        <taxon>Rhabditida</taxon>
        <taxon>Rhabditina</taxon>
        <taxon>Rhabditomorpha</taxon>
        <taxon>Rhabditoidea</taxon>
        <taxon>Rhabditidae</taxon>
        <taxon>Peloderinae</taxon>
        <taxon>Caenorhabditis</taxon>
    </lineage>
</organism>
<feature type="chain" id="PRO_5041931516" description="F-box associated domain-containing protein" evidence="1">
    <location>
        <begin position="17"/>
        <end position="267"/>
    </location>
</feature>
<feature type="signal peptide" evidence="1">
    <location>
        <begin position="1"/>
        <end position="16"/>
    </location>
</feature>